<evidence type="ECO:0000313" key="1">
    <source>
        <dbReference type="EMBL" id="TCG05576.1"/>
    </source>
</evidence>
<protein>
    <submittedName>
        <fullName evidence="1">Uncharacterized protein</fullName>
    </submittedName>
</protein>
<proteinExistence type="predicted"/>
<sequence>MSWSAWVVDLDVNRATGDIAVRRVVAGQGAGTPDADALQGLPAWQIEEAIARATGVRRIDARIARRNGFCDRRGHTCFARSDRRAQGAGIERHCALCIGR</sequence>
<name>A0A4R0X5X0_9BURK</name>
<comment type="caution">
    <text evidence="1">The sequence shown here is derived from an EMBL/GenBank/DDBJ whole genome shotgun (WGS) entry which is preliminary data.</text>
</comment>
<keyword evidence="2" id="KW-1185">Reference proteome</keyword>
<dbReference type="AlphaFoldDB" id="A0A4R0X5X0"/>
<dbReference type="EMBL" id="MWML01000159">
    <property type="protein sequence ID" value="TCG05576.1"/>
    <property type="molecule type" value="Genomic_DNA"/>
</dbReference>
<evidence type="ECO:0000313" key="2">
    <source>
        <dbReference type="Proteomes" id="UP000294200"/>
    </source>
</evidence>
<organism evidence="1 2">
    <name type="scientific">Paraburkholderia steynii</name>
    <dbReference type="NCBI Taxonomy" id="1245441"/>
    <lineage>
        <taxon>Bacteria</taxon>
        <taxon>Pseudomonadati</taxon>
        <taxon>Pseudomonadota</taxon>
        <taxon>Betaproteobacteria</taxon>
        <taxon>Burkholderiales</taxon>
        <taxon>Burkholderiaceae</taxon>
        <taxon>Paraburkholderia</taxon>
    </lineage>
</organism>
<reference evidence="1 2" key="1">
    <citation type="submission" date="2017-02" db="EMBL/GenBank/DDBJ databases">
        <title>Paraburkholderia sophoroidis sp. nov. and Paraburkholderia steynii sp. nov. rhizobial symbionts of the fynbos legume Hypocalyptus sophoroides.</title>
        <authorList>
            <person name="Steenkamp E.T."/>
            <person name="Beukes C.W."/>
            <person name="Van Zyl E."/>
            <person name="Avontuur J."/>
            <person name="Chan W.Y."/>
            <person name="Hassen A."/>
            <person name="Palmer M."/>
            <person name="Mthombeni L."/>
            <person name="Phalane F."/>
            <person name="Sereme K."/>
            <person name="Venter S.N."/>
        </authorList>
    </citation>
    <scope>NUCLEOTIDE SEQUENCE [LARGE SCALE GENOMIC DNA]</scope>
    <source>
        <strain evidence="1 2">HC1.1ba</strain>
    </source>
</reference>
<accession>A0A4R0X5X0</accession>
<gene>
    <name evidence="1" type="ORF">BZM27_32805</name>
</gene>
<dbReference type="Proteomes" id="UP000294200">
    <property type="component" value="Unassembled WGS sequence"/>
</dbReference>